<dbReference type="SMART" id="SM00439">
    <property type="entry name" value="BAH"/>
    <property type="match status" value="1"/>
</dbReference>
<keyword evidence="1" id="KW-0479">Metal-binding</keyword>
<dbReference type="Gene3D" id="2.30.30.490">
    <property type="match status" value="1"/>
</dbReference>
<dbReference type="RefSeq" id="XP_001451467.1">
    <property type="nucleotide sequence ID" value="XM_001451430.1"/>
</dbReference>
<evidence type="ECO:0000313" key="8">
    <source>
        <dbReference type="EMBL" id="CAK84070.1"/>
    </source>
</evidence>
<evidence type="ECO:0000256" key="4">
    <source>
        <dbReference type="PROSITE-ProRule" id="PRU00146"/>
    </source>
</evidence>
<feature type="domain" description="PHD-type" evidence="6">
    <location>
        <begin position="211"/>
        <end position="259"/>
    </location>
</feature>
<dbReference type="HOGENOM" id="CLU_085193_1_0_1"/>
<dbReference type="InterPro" id="IPR013083">
    <property type="entry name" value="Znf_RING/FYVE/PHD"/>
</dbReference>
<dbReference type="InParanoid" id="A0DM03"/>
<dbReference type="InterPro" id="IPR001025">
    <property type="entry name" value="BAH_dom"/>
</dbReference>
<dbReference type="Pfam" id="PF01426">
    <property type="entry name" value="BAH"/>
    <property type="match status" value="1"/>
</dbReference>
<keyword evidence="9" id="KW-1185">Reference proteome</keyword>
<dbReference type="InterPro" id="IPR011011">
    <property type="entry name" value="Znf_FYVE_PHD"/>
</dbReference>
<dbReference type="KEGG" id="ptm:GSPATT00018288001"/>
<dbReference type="PROSITE" id="PS01359">
    <property type="entry name" value="ZF_PHD_1"/>
    <property type="match status" value="1"/>
</dbReference>
<dbReference type="PROSITE" id="PS50016">
    <property type="entry name" value="ZF_PHD_2"/>
    <property type="match status" value="1"/>
</dbReference>
<evidence type="ECO:0000256" key="5">
    <source>
        <dbReference type="SAM" id="MobiDB-lite"/>
    </source>
</evidence>
<accession>A0DM03</accession>
<evidence type="ECO:0000313" key="9">
    <source>
        <dbReference type="Proteomes" id="UP000000600"/>
    </source>
</evidence>
<dbReference type="OMA" id="QWISNNE"/>
<dbReference type="PROSITE" id="PS51038">
    <property type="entry name" value="BAH"/>
    <property type="match status" value="1"/>
</dbReference>
<dbReference type="Proteomes" id="UP000000600">
    <property type="component" value="Unassembled WGS sequence"/>
</dbReference>
<dbReference type="AlphaFoldDB" id="A0DM03"/>
<reference evidence="8 9" key="1">
    <citation type="journal article" date="2006" name="Nature">
        <title>Global trends of whole-genome duplications revealed by the ciliate Paramecium tetraurelia.</title>
        <authorList>
            <consortium name="Genoscope"/>
            <person name="Aury J.-M."/>
            <person name="Jaillon O."/>
            <person name="Duret L."/>
            <person name="Noel B."/>
            <person name="Jubin C."/>
            <person name="Porcel B.M."/>
            <person name="Segurens B."/>
            <person name="Daubin V."/>
            <person name="Anthouard V."/>
            <person name="Aiach N."/>
            <person name="Arnaiz O."/>
            <person name="Billaut A."/>
            <person name="Beisson J."/>
            <person name="Blanc I."/>
            <person name="Bouhouche K."/>
            <person name="Camara F."/>
            <person name="Duharcourt S."/>
            <person name="Guigo R."/>
            <person name="Gogendeau D."/>
            <person name="Katinka M."/>
            <person name="Keller A.-M."/>
            <person name="Kissmehl R."/>
            <person name="Klotz C."/>
            <person name="Koll F."/>
            <person name="Le Moue A."/>
            <person name="Lepere C."/>
            <person name="Malinsky S."/>
            <person name="Nowacki M."/>
            <person name="Nowak J.K."/>
            <person name="Plattner H."/>
            <person name="Poulain J."/>
            <person name="Ruiz F."/>
            <person name="Serrano V."/>
            <person name="Zagulski M."/>
            <person name="Dessen P."/>
            <person name="Betermier M."/>
            <person name="Weissenbach J."/>
            <person name="Scarpelli C."/>
            <person name="Schachter V."/>
            <person name="Sperling L."/>
            <person name="Meyer E."/>
            <person name="Cohen J."/>
            <person name="Wincker P."/>
        </authorList>
    </citation>
    <scope>NUCLEOTIDE SEQUENCE [LARGE SCALE GENOMIC DNA]</scope>
    <source>
        <strain evidence="8 9">Stock d4-2</strain>
    </source>
</reference>
<dbReference type="SMART" id="SM00249">
    <property type="entry name" value="PHD"/>
    <property type="match status" value="1"/>
</dbReference>
<dbReference type="GeneID" id="5037252"/>
<dbReference type="SUPFAM" id="SSF57903">
    <property type="entry name" value="FYVE/PHD zinc finger"/>
    <property type="match status" value="1"/>
</dbReference>
<dbReference type="STRING" id="5888.A0DM03"/>
<protein>
    <recommendedName>
        <fullName evidence="10">PHD-type domain-containing protein</fullName>
    </recommendedName>
</protein>
<dbReference type="PANTHER" id="PTHR46364">
    <property type="entry name" value="OS08G0421900 PROTEIN"/>
    <property type="match status" value="1"/>
</dbReference>
<organism evidence="8 9">
    <name type="scientific">Paramecium tetraurelia</name>
    <dbReference type="NCBI Taxonomy" id="5888"/>
    <lineage>
        <taxon>Eukaryota</taxon>
        <taxon>Sar</taxon>
        <taxon>Alveolata</taxon>
        <taxon>Ciliophora</taxon>
        <taxon>Intramacronucleata</taxon>
        <taxon>Oligohymenophorea</taxon>
        <taxon>Peniculida</taxon>
        <taxon>Parameciidae</taxon>
        <taxon>Paramecium</taxon>
    </lineage>
</organism>
<dbReference type="Gene3D" id="3.30.40.10">
    <property type="entry name" value="Zinc/RING finger domain, C3HC4 (zinc finger)"/>
    <property type="match status" value="1"/>
</dbReference>
<feature type="domain" description="BAH" evidence="7">
    <location>
        <begin position="85"/>
        <end position="208"/>
    </location>
</feature>
<name>A0DM03_PARTE</name>
<evidence type="ECO:0000256" key="1">
    <source>
        <dbReference type="ARBA" id="ARBA00022723"/>
    </source>
</evidence>
<dbReference type="GO" id="GO:0003682">
    <property type="term" value="F:chromatin binding"/>
    <property type="evidence" value="ECO:0007669"/>
    <property type="project" value="InterPro"/>
</dbReference>
<dbReference type="OrthoDB" id="436852at2759"/>
<evidence type="ECO:0000259" key="6">
    <source>
        <dbReference type="PROSITE" id="PS50016"/>
    </source>
</evidence>
<dbReference type="InterPro" id="IPR019786">
    <property type="entry name" value="Zinc_finger_PHD-type_CS"/>
</dbReference>
<dbReference type="InterPro" id="IPR019787">
    <property type="entry name" value="Znf_PHD-finger"/>
</dbReference>
<feature type="region of interest" description="Disordered" evidence="5">
    <location>
        <begin position="1"/>
        <end position="47"/>
    </location>
</feature>
<dbReference type="CDD" id="cd04370">
    <property type="entry name" value="BAH"/>
    <property type="match status" value="1"/>
</dbReference>
<dbReference type="EMBL" id="CT868496">
    <property type="protein sequence ID" value="CAK84070.1"/>
    <property type="molecule type" value="Genomic_DNA"/>
</dbReference>
<proteinExistence type="predicted"/>
<evidence type="ECO:0000256" key="2">
    <source>
        <dbReference type="ARBA" id="ARBA00022771"/>
    </source>
</evidence>
<dbReference type="InterPro" id="IPR001965">
    <property type="entry name" value="Znf_PHD"/>
</dbReference>
<sequence>MAEFKEVQNQVKKQDKFFRKSGDSDDSVEKLKKKISKPKQQNSISTSQKIKEMFKKQQFKELVNWAEKDTSITLHEYDEMKVNSQVLKLGQYALIKNAKNPSEDYVGKIQRIVTIKENKSTKLICLCEVNWFYRKSEIIKFKPQAKQWISNNEVFSTNCTDYILASTIQLPCRIVTLEEYETSSQVDKGVFFTRLEWLPTKKKFDGLSKLQHHCTCKQPQNPDQIYIQCDKCQKWYHITCVGLKKGEYEQKEYICGCCR</sequence>
<dbReference type="GO" id="GO:0008270">
    <property type="term" value="F:zinc ion binding"/>
    <property type="evidence" value="ECO:0007669"/>
    <property type="project" value="UniProtKB-KW"/>
</dbReference>
<gene>
    <name evidence="8" type="ORF">GSPATT00018288001</name>
</gene>
<evidence type="ECO:0000259" key="7">
    <source>
        <dbReference type="PROSITE" id="PS51038"/>
    </source>
</evidence>
<feature type="compositionally biased region" description="Basic and acidic residues" evidence="5">
    <location>
        <begin position="1"/>
        <end position="30"/>
    </location>
</feature>
<evidence type="ECO:0008006" key="10">
    <source>
        <dbReference type="Google" id="ProtNLM"/>
    </source>
</evidence>
<dbReference type="InterPro" id="IPR043151">
    <property type="entry name" value="BAH_sf"/>
</dbReference>
<evidence type="ECO:0000256" key="3">
    <source>
        <dbReference type="ARBA" id="ARBA00022833"/>
    </source>
</evidence>
<dbReference type="Pfam" id="PF00628">
    <property type="entry name" value="PHD"/>
    <property type="match status" value="1"/>
</dbReference>
<keyword evidence="2 4" id="KW-0863">Zinc-finger</keyword>
<keyword evidence="3" id="KW-0862">Zinc</keyword>